<protein>
    <submittedName>
        <fullName evidence="2">Uncharacterized protein</fullName>
    </submittedName>
</protein>
<gene>
    <name evidence="2" type="ORF">ISN44_As13g019490</name>
</gene>
<proteinExistence type="predicted"/>
<evidence type="ECO:0000256" key="1">
    <source>
        <dbReference type="SAM" id="MobiDB-lite"/>
    </source>
</evidence>
<organism evidence="2 3">
    <name type="scientific">Arabidopsis suecica</name>
    <name type="common">Swedish thale-cress</name>
    <name type="synonym">Cardaminopsis suecica</name>
    <dbReference type="NCBI Taxonomy" id="45249"/>
    <lineage>
        <taxon>Eukaryota</taxon>
        <taxon>Viridiplantae</taxon>
        <taxon>Streptophyta</taxon>
        <taxon>Embryophyta</taxon>
        <taxon>Tracheophyta</taxon>
        <taxon>Spermatophyta</taxon>
        <taxon>Magnoliopsida</taxon>
        <taxon>eudicotyledons</taxon>
        <taxon>Gunneridae</taxon>
        <taxon>Pentapetalae</taxon>
        <taxon>rosids</taxon>
        <taxon>malvids</taxon>
        <taxon>Brassicales</taxon>
        <taxon>Brassicaceae</taxon>
        <taxon>Camelineae</taxon>
        <taxon>Arabidopsis</taxon>
    </lineage>
</organism>
<comment type="caution">
    <text evidence="2">The sequence shown here is derived from an EMBL/GenBank/DDBJ whole genome shotgun (WGS) entry which is preliminary data.</text>
</comment>
<name>A0A8T1XVA6_ARASU</name>
<sequence>MLREEKKGKIVEIKSGIDEADVLVRILHSLNHPKILKFYDCCKRSLMSMRRKCHSWRAITDKTTSHSLAKDIKILASSEKSCKRDLSQRQRREPNCRGYGEGSEVRTST</sequence>
<evidence type="ECO:0000313" key="3">
    <source>
        <dbReference type="Proteomes" id="UP000694251"/>
    </source>
</evidence>
<reference evidence="2 3" key="1">
    <citation type="submission" date="2020-12" db="EMBL/GenBank/DDBJ databases">
        <title>Concerted genomic and epigenomic changes stabilize Arabidopsis allopolyploids.</title>
        <authorList>
            <person name="Chen Z."/>
        </authorList>
    </citation>
    <scope>NUCLEOTIDE SEQUENCE [LARGE SCALE GENOMIC DNA]</scope>
    <source>
        <strain evidence="2">As9502</strain>
        <tissue evidence="2">Leaf</tissue>
    </source>
</reference>
<dbReference type="EMBL" id="JAEFBJ010000013">
    <property type="protein sequence ID" value="KAG7538135.1"/>
    <property type="molecule type" value="Genomic_DNA"/>
</dbReference>
<keyword evidence="3" id="KW-1185">Reference proteome</keyword>
<evidence type="ECO:0000313" key="2">
    <source>
        <dbReference type="EMBL" id="KAG7538135.1"/>
    </source>
</evidence>
<dbReference type="Proteomes" id="UP000694251">
    <property type="component" value="Chromosome 13"/>
</dbReference>
<feature type="compositionally biased region" description="Basic and acidic residues" evidence="1">
    <location>
        <begin position="81"/>
        <end position="95"/>
    </location>
</feature>
<feature type="region of interest" description="Disordered" evidence="1">
    <location>
        <begin position="81"/>
        <end position="109"/>
    </location>
</feature>
<dbReference type="AlphaFoldDB" id="A0A8T1XVA6"/>
<accession>A0A8T1XVA6</accession>